<sequence length="471" mass="50056">MSSDIHLRAITRSQSRDGVTEPEAVHVTDLRRVCTSLESNTVKYCGPEPLATLPTALDVEGSATFASHPSTEALPALPALPDDDADVFASLPPVDGGRRAWTFLAAATVMETITWGLTYSVGVLHAYWVKEMFPNNESTVTLAATLMNGMLLVAGGLFAPVLTFFAYHTTYLQLLGLACGTAALVGSAFVTEAWHLIITLGFLYPMSMRAAVGGVVFPLMGESLLNRIGYKGTMYSLGGLFGGANAASMIFVTRRIPLPSKRSGRRAQTFWPKLDYGFLKHRAVYMMGLWVLVSAMAAFLPSLWMTTFASDVGAMNGTSLVAIMYACSVVGNIATGWLVDRYQPRIVVFTACVSAGLAAWLLWGFGTSNACLVAFCVIWGLTALCSASAWGRMVAYIGKDDHTLPGLLTSLMMMLRGVGSFVSGPLSTALLSQGALKGAVSAYRSNYGAMLMFTGVVTFVGGVIGGGFPTV</sequence>
<feature type="transmembrane region" description="Helical" evidence="3">
    <location>
        <begin position="346"/>
        <end position="366"/>
    </location>
</feature>
<feature type="transmembrane region" description="Helical" evidence="3">
    <location>
        <begin position="202"/>
        <end position="221"/>
    </location>
</feature>
<evidence type="ECO:0000256" key="2">
    <source>
        <dbReference type="ARBA" id="ARBA00006727"/>
    </source>
</evidence>
<dbReference type="Proteomes" id="UP000002748">
    <property type="component" value="Unassembled WGS sequence"/>
</dbReference>
<dbReference type="VEuPathDB" id="FungiDB:A1Q1_02546"/>
<feature type="transmembrane region" description="Helical" evidence="3">
    <location>
        <begin position="140"/>
        <end position="165"/>
    </location>
</feature>
<feature type="transmembrane region" description="Helical" evidence="3">
    <location>
        <begin position="100"/>
        <end position="128"/>
    </location>
</feature>
<comment type="caution">
    <text evidence="4">The sequence shown here is derived from an EMBL/GenBank/DDBJ whole genome shotgun (WGS) entry which is preliminary data.</text>
</comment>
<feature type="transmembrane region" description="Helical" evidence="3">
    <location>
        <begin position="283"/>
        <end position="305"/>
    </location>
</feature>
<dbReference type="PANTHER" id="PTHR11360:SF287">
    <property type="entry name" value="MFS MONOCARBOXYLATE TRANSPORTER"/>
    <property type="match status" value="1"/>
</dbReference>
<comment type="similarity">
    <text evidence="2">Belongs to the major facilitator superfamily. Monocarboxylate porter (TC 2.A.1.13) family.</text>
</comment>
<dbReference type="InterPro" id="IPR050327">
    <property type="entry name" value="Proton-linked_MCT"/>
</dbReference>
<keyword evidence="3" id="KW-0812">Transmembrane</keyword>
<feature type="transmembrane region" description="Helical" evidence="3">
    <location>
        <begin position="447"/>
        <end position="468"/>
    </location>
</feature>
<dbReference type="PANTHER" id="PTHR11360">
    <property type="entry name" value="MONOCARBOXYLATE TRANSPORTER"/>
    <property type="match status" value="1"/>
</dbReference>
<organism evidence="4 5">
    <name type="scientific">Trichosporon asahii var. asahii (strain ATCC 90039 / CBS 2479 / JCM 2466 / KCTC 7840 / NBRC 103889/ NCYC 2677 / UAMH 7654)</name>
    <name type="common">Yeast</name>
    <dbReference type="NCBI Taxonomy" id="1186058"/>
    <lineage>
        <taxon>Eukaryota</taxon>
        <taxon>Fungi</taxon>
        <taxon>Dikarya</taxon>
        <taxon>Basidiomycota</taxon>
        <taxon>Agaricomycotina</taxon>
        <taxon>Tremellomycetes</taxon>
        <taxon>Trichosporonales</taxon>
        <taxon>Trichosporonaceae</taxon>
        <taxon>Trichosporon</taxon>
    </lineage>
</organism>
<protein>
    <submittedName>
        <fullName evidence="4">Monocarboxylic acid transporter</fullName>
    </submittedName>
</protein>
<comment type="subcellular location">
    <subcellularLocation>
        <location evidence="1">Membrane</location>
        <topology evidence="1">Multi-pass membrane protein</topology>
    </subcellularLocation>
</comment>
<feature type="transmembrane region" description="Helical" evidence="3">
    <location>
        <begin position="372"/>
        <end position="395"/>
    </location>
</feature>
<dbReference type="GO" id="GO:0016020">
    <property type="term" value="C:membrane"/>
    <property type="evidence" value="ECO:0007669"/>
    <property type="project" value="UniProtKB-SubCell"/>
</dbReference>
<name>J6EUZ2_TRIAS</name>
<dbReference type="HOGENOM" id="CLU_001265_1_2_1"/>
<evidence type="ECO:0000313" key="5">
    <source>
        <dbReference type="Proteomes" id="UP000002748"/>
    </source>
</evidence>
<dbReference type="AlphaFoldDB" id="J6EUZ2"/>
<feature type="transmembrane region" description="Helical" evidence="3">
    <location>
        <begin position="407"/>
        <end position="427"/>
    </location>
</feature>
<dbReference type="InterPro" id="IPR011701">
    <property type="entry name" value="MFS"/>
</dbReference>
<dbReference type="EMBL" id="ALBS01000204">
    <property type="protein sequence ID" value="EJT48414.1"/>
    <property type="molecule type" value="Genomic_DNA"/>
</dbReference>
<dbReference type="OrthoDB" id="2213137at2759"/>
<dbReference type="KEGG" id="tasa:A1Q1_02546"/>
<reference evidence="4 5" key="1">
    <citation type="journal article" date="2012" name="Eukaryot. Cell">
        <title>Draft genome sequence of CBS 2479, the standard type strain of Trichosporon asahii.</title>
        <authorList>
            <person name="Yang R.Y."/>
            <person name="Li H.T."/>
            <person name="Zhu H."/>
            <person name="Zhou G.P."/>
            <person name="Wang M."/>
            <person name="Wang L."/>
        </authorList>
    </citation>
    <scope>NUCLEOTIDE SEQUENCE [LARGE SCALE GENOMIC DNA]</scope>
    <source>
        <strain evidence="5">ATCC 90039 / CBS 2479 / JCM 2466 / KCTC 7840 / NCYC 2677 / UAMH 7654</strain>
    </source>
</reference>
<feature type="transmembrane region" description="Helical" evidence="3">
    <location>
        <begin position="317"/>
        <end position="339"/>
    </location>
</feature>
<dbReference type="GeneID" id="25986060"/>
<keyword evidence="3" id="KW-1133">Transmembrane helix</keyword>
<keyword evidence="3" id="KW-0472">Membrane</keyword>
<dbReference type="Pfam" id="PF07690">
    <property type="entry name" value="MFS_1"/>
    <property type="match status" value="1"/>
</dbReference>
<dbReference type="RefSeq" id="XP_014179283.1">
    <property type="nucleotide sequence ID" value="XM_014323808.1"/>
</dbReference>
<evidence type="ECO:0000313" key="4">
    <source>
        <dbReference type="EMBL" id="EJT48414.1"/>
    </source>
</evidence>
<feature type="transmembrane region" description="Helical" evidence="3">
    <location>
        <begin position="171"/>
        <end position="190"/>
    </location>
</feature>
<dbReference type="Gene3D" id="1.20.1250.20">
    <property type="entry name" value="MFS general substrate transporter like domains"/>
    <property type="match status" value="1"/>
</dbReference>
<accession>J6EUZ2</accession>
<dbReference type="InterPro" id="IPR036259">
    <property type="entry name" value="MFS_trans_sf"/>
</dbReference>
<feature type="transmembrane region" description="Helical" evidence="3">
    <location>
        <begin position="233"/>
        <end position="252"/>
    </location>
</feature>
<gene>
    <name evidence="4" type="ORF">A1Q1_02546</name>
</gene>
<evidence type="ECO:0000256" key="3">
    <source>
        <dbReference type="SAM" id="Phobius"/>
    </source>
</evidence>
<evidence type="ECO:0000256" key="1">
    <source>
        <dbReference type="ARBA" id="ARBA00004141"/>
    </source>
</evidence>
<dbReference type="SUPFAM" id="SSF103473">
    <property type="entry name" value="MFS general substrate transporter"/>
    <property type="match status" value="1"/>
</dbReference>
<dbReference type="GO" id="GO:0022857">
    <property type="term" value="F:transmembrane transporter activity"/>
    <property type="evidence" value="ECO:0007669"/>
    <property type="project" value="InterPro"/>
</dbReference>
<proteinExistence type="inferred from homology"/>